<dbReference type="Proteomes" id="UP000011599">
    <property type="component" value="Unassembled WGS sequence"/>
</dbReference>
<sequence>SSGCAYDSTMTLSEEATERLADVVELQPTKNSELQERWDMEGGSEVHQYLENELGDYYFRDDNSLIRATAEANDLVDVEPGIESDPDAEGVPSKIRVPELQRQIVAVLAGPDDESESVVSVLHSLRDEFDVDPDSEDVRSGLQSLRRKGVVEVEYRTVPTFRLAVERDELEVSVAD</sequence>
<dbReference type="STRING" id="1114856.GCA_000383975_00490"/>
<dbReference type="Pfam" id="PF19110">
    <property type="entry name" value="DUF5797"/>
    <property type="match status" value="1"/>
</dbReference>
<gene>
    <name evidence="1" type="ORF">C496_20060</name>
</gene>
<evidence type="ECO:0000313" key="1">
    <source>
        <dbReference type="EMBL" id="ELY37420.1"/>
    </source>
</evidence>
<dbReference type="PATRIC" id="fig|1114856.3.peg.4138"/>
<protein>
    <submittedName>
        <fullName evidence="1">Uncharacterized protein</fullName>
    </submittedName>
</protein>
<organism evidence="1 2">
    <name type="scientific">Natronorubrum tibetense GA33</name>
    <dbReference type="NCBI Taxonomy" id="1114856"/>
    <lineage>
        <taxon>Archaea</taxon>
        <taxon>Methanobacteriati</taxon>
        <taxon>Methanobacteriota</taxon>
        <taxon>Stenosarchaea group</taxon>
        <taxon>Halobacteria</taxon>
        <taxon>Halobacteriales</taxon>
        <taxon>Natrialbaceae</taxon>
        <taxon>Natronorubrum</taxon>
    </lineage>
</organism>
<dbReference type="AlphaFoldDB" id="L9VJP7"/>
<proteinExistence type="predicted"/>
<accession>L9VJP7</accession>
<comment type="caution">
    <text evidence="1">The sequence shown here is derived from an EMBL/GenBank/DDBJ whole genome shotgun (WGS) entry which is preliminary data.</text>
</comment>
<dbReference type="eggNOG" id="arCOG04588">
    <property type="taxonomic scope" value="Archaea"/>
</dbReference>
<dbReference type="InterPro" id="IPR043815">
    <property type="entry name" value="DUF5797"/>
</dbReference>
<reference evidence="1 2" key="1">
    <citation type="journal article" date="2014" name="PLoS Genet.">
        <title>Phylogenetically driven sequencing of extremely halophilic archaea reveals strategies for static and dynamic osmo-response.</title>
        <authorList>
            <person name="Becker E.A."/>
            <person name="Seitzer P.M."/>
            <person name="Tritt A."/>
            <person name="Larsen D."/>
            <person name="Krusor M."/>
            <person name="Yao A.I."/>
            <person name="Wu D."/>
            <person name="Madern D."/>
            <person name="Eisen J.A."/>
            <person name="Darling A.E."/>
            <person name="Facciotti M.T."/>
        </authorList>
    </citation>
    <scope>NUCLEOTIDE SEQUENCE [LARGE SCALE GENOMIC DNA]</scope>
    <source>
        <strain evidence="1 2">GA33</strain>
    </source>
</reference>
<name>L9VJP7_9EURY</name>
<keyword evidence="2" id="KW-1185">Reference proteome</keyword>
<dbReference type="EMBL" id="AOHW01000046">
    <property type="protein sequence ID" value="ELY37420.1"/>
    <property type="molecule type" value="Genomic_DNA"/>
</dbReference>
<feature type="non-terminal residue" evidence="1">
    <location>
        <position position="1"/>
    </location>
</feature>
<evidence type="ECO:0000313" key="2">
    <source>
        <dbReference type="Proteomes" id="UP000011599"/>
    </source>
</evidence>